<evidence type="ECO:0000313" key="3">
    <source>
        <dbReference type="EMBL" id="MBP3944459.1"/>
    </source>
</evidence>
<feature type="transmembrane region" description="Helical" evidence="1">
    <location>
        <begin position="160"/>
        <end position="181"/>
    </location>
</feature>
<dbReference type="RefSeq" id="WP_353547973.1">
    <property type="nucleotide sequence ID" value="NZ_JAGKSB010000018.1"/>
</dbReference>
<dbReference type="InterPro" id="IPR005804">
    <property type="entry name" value="FA_desaturase_dom"/>
</dbReference>
<dbReference type="Pfam" id="PF00487">
    <property type="entry name" value="FA_desaturase"/>
    <property type="match status" value="1"/>
</dbReference>
<sequence>MRYQNTIGFIIFAISVGVSLLSGYFWYVGVLPAWALIVINAFFYGVLHELEHDLIHDMYFKTKPIVHHFMLLIIWLLRPLTLNPWFRKTLHLHHHRFSGTLHDVEERGVSNGEKWGLKRLMLLADLVVGNLFRVHSLFSDIKKEVKNGNLKFETAKKIKLYGVFGLIPLTILSHVVLYVFFLDNILDFFSTQFHSGIAFPSWIKDVMNWCNPITYIVLLPNLLRQFSLHFITSNLHYFGDVEKGNVLEQTQILTVWWTYPFQVFCFFFGWTHAIHHFVVNESFYVRHLARKHAWKVMRENGVRFNDLGTFRRANRFNEAH</sequence>
<dbReference type="AlphaFoldDB" id="A0A8T4HBY2"/>
<dbReference type="GO" id="GO:0006629">
    <property type="term" value="P:lipid metabolic process"/>
    <property type="evidence" value="ECO:0007669"/>
    <property type="project" value="InterPro"/>
</dbReference>
<keyword evidence="4" id="KW-1185">Reference proteome</keyword>
<name>A0A8T4HBY2_9SPHI</name>
<keyword evidence="1" id="KW-0472">Membrane</keyword>
<evidence type="ECO:0000256" key="1">
    <source>
        <dbReference type="SAM" id="Phobius"/>
    </source>
</evidence>
<organism evidence="3 4">
    <name type="scientific">Rhinopithecimicrobium faecis</name>
    <dbReference type="NCBI Taxonomy" id="2820698"/>
    <lineage>
        <taxon>Bacteria</taxon>
        <taxon>Pseudomonadati</taxon>
        <taxon>Bacteroidota</taxon>
        <taxon>Sphingobacteriia</taxon>
        <taxon>Sphingobacteriales</taxon>
        <taxon>Sphingobacteriaceae</taxon>
        <taxon>Rhinopithecimicrobium</taxon>
    </lineage>
</organism>
<protein>
    <recommendedName>
        <fullName evidence="2">Fatty acid desaturase domain-containing protein</fullName>
    </recommendedName>
</protein>
<reference evidence="3" key="1">
    <citation type="submission" date="2021-03" db="EMBL/GenBank/DDBJ databases">
        <authorList>
            <person name="Lu T."/>
            <person name="Wang Q."/>
            <person name="Han X."/>
        </authorList>
    </citation>
    <scope>NUCLEOTIDE SEQUENCE</scope>
    <source>
        <strain evidence="3">WQ 2009</strain>
    </source>
</reference>
<feature type="transmembrane region" description="Helical" evidence="1">
    <location>
        <begin position="68"/>
        <end position="86"/>
    </location>
</feature>
<keyword evidence="1" id="KW-1133">Transmembrane helix</keyword>
<accession>A0A8T4HBY2</accession>
<proteinExistence type="predicted"/>
<feature type="transmembrane region" description="Helical" evidence="1">
    <location>
        <begin position="7"/>
        <end position="25"/>
    </location>
</feature>
<keyword evidence="1" id="KW-0812">Transmembrane</keyword>
<dbReference type="Proteomes" id="UP000679691">
    <property type="component" value="Unassembled WGS sequence"/>
</dbReference>
<evidence type="ECO:0000259" key="2">
    <source>
        <dbReference type="Pfam" id="PF00487"/>
    </source>
</evidence>
<evidence type="ECO:0000313" key="4">
    <source>
        <dbReference type="Proteomes" id="UP000679691"/>
    </source>
</evidence>
<comment type="caution">
    <text evidence="3">The sequence shown here is derived from an EMBL/GenBank/DDBJ whole genome shotgun (WGS) entry which is preliminary data.</text>
</comment>
<gene>
    <name evidence="3" type="ORF">J5U18_13000</name>
</gene>
<dbReference type="EMBL" id="JAGKSB010000018">
    <property type="protein sequence ID" value="MBP3944459.1"/>
    <property type="molecule type" value="Genomic_DNA"/>
</dbReference>
<feature type="domain" description="Fatty acid desaturase" evidence="2">
    <location>
        <begin position="32"/>
        <end position="306"/>
    </location>
</feature>